<evidence type="ECO:0000256" key="1">
    <source>
        <dbReference type="SAM" id="SignalP"/>
    </source>
</evidence>
<keyword evidence="3" id="KW-1185">Reference proteome</keyword>
<evidence type="ECO:0008006" key="4">
    <source>
        <dbReference type="Google" id="ProtNLM"/>
    </source>
</evidence>
<comment type="caution">
    <text evidence="2">The sequence shown here is derived from an EMBL/GenBank/DDBJ whole genome shotgun (WGS) entry which is preliminary data.</text>
</comment>
<sequence length="411" mass="45104">MTRPHPARALPPLLALLLLPLVACSDDPPHYSYDAAADAAHGIDRILRARERAVRSGNEDDFLRTVVADPAFEEEQTTYFENLEQLPVGTFRYRLDRSSLERNGDTNGYWGEVEVTLRLQGYDVAPVRTRDRLLFQPGRGGKYRLASATDKSWEQAHLTGSQPWDIEKIDVREDPGVLGIFDDQTVSDATTVLAAVESAVDDDTEVVPVDKVPGVVVYATSDPSYLSELAGLPGGDPEQIDALTVPVPVDMSDPDSRIASYRVMLSEDILGQDPESFGRLVRHELTHVLLGRRGHGAPLWLTEGIAEYVSVQPMPESERQLPAGAMTLVAGGLSELPSDEVFSGPDARAWYAVAWWICEYVARDYSQSTLFWLLDELSGGTDPTEVLHRVLGLTSAELAQRGAALMVSTYG</sequence>
<feature type="signal peptide" evidence="1">
    <location>
        <begin position="1"/>
        <end position="25"/>
    </location>
</feature>
<reference evidence="3" key="1">
    <citation type="journal article" date="2019" name="Int. J. Syst. Evol. Microbiol.">
        <title>The Global Catalogue of Microorganisms (GCM) 10K type strain sequencing project: providing services to taxonomists for standard genome sequencing and annotation.</title>
        <authorList>
            <consortium name="The Broad Institute Genomics Platform"/>
            <consortium name="The Broad Institute Genome Sequencing Center for Infectious Disease"/>
            <person name="Wu L."/>
            <person name="Ma J."/>
        </authorList>
    </citation>
    <scope>NUCLEOTIDE SEQUENCE [LARGE SCALE GENOMIC DNA]</scope>
    <source>
        <strain evidence="3">JCM 16953</strain>
    </source>
</reference>
<name>A0ABP7J349_9ACTN</name>
<evidence type="ECO:0000313" key="3">
    <source>
        <dbReference type="Proteomes" id="UP001501821"/>
    </source>
</evidence>
<organism evidence="2 3">
    <name type="scientific">Nocardioides panacisoli</name>
    <dbReference type="NCBI Taxonomy" id="627624"/>
    <lineage>
        <taxon>Bacteria</taxon>
        <taxon>Bacillati</taxon>
        <taxon>Actinomycetota</taxon>
        <taxon>Actinomycetes</taxon>
        <taxon>Propionibacteriales</taxon>
        <taxon>Nocardioidaceae</taxon>
        <taxon>Nocardioides</taxon>
    </lineage>
</organism>
<feature type="chain" id="PRO_5047166741" description="Peptidase MA-like domain-containing protein" evidence="1">
    <location>
        <begin position="26"/>
        <end position="411"/>
    </location>
</feature>
<gene>
    <name evidence="2" type="ORF">GCM10022242_38340</name>
</gene>
<accession>A0ABP7J349</accession>
<keyword evidence="1" id="KW-0732">Signal</keyword>
<dbReference type="Proteomes" id="UP001501821">
    <property type="component" value="Unassembled WGS sequence"/>
</dbReference>
<evidence type="ECO:0000313" key="2">
    <source>
        <dbReference type="EMBL" id="GAA3833604.1"/>
    </source>
</evidence>
<dbReference type="RefSeq" id="WP_344778529.1">
    <property type="nucleotide sequence ID" value="NZ_BAABAH010000019.1"/>
</dbReference>
<protein>
    <recommendedName>
        <fullName evidence="4">Peptidase MA-like domain-containing protein</fullName>
    </recommendedName>
</protein>
<proteinExistence type="predicted"/>
<dbReference type="EMBL" id="BAABAH010000019">
    <property type="protein sequence ID" value="GAA3833604.1"/>
    <property type="molecule type" value="Genomic_DNA"/>
</dbReference>